<sequence>MKKLVILGAISTVLVMAGCSEKKPATPEEIWKGYCTSIGNAARSITLDRQNGITQKEAVENANKLTDPTTKAFIIAQIEKIYALPQEQLKADKDAVQAQFKQQAFEICLNTPHDPAKMPDYKPF</sequence>
<proteinExistence type="predicted"/>
<protein>
    <recommendedName>
        <fullName evidence="3">Lipoprotein</fullName>
    </recommendedName>
</protein>
<keyword evidence="2" id="KW-1185">Reference proteome</keyword>
<dbReference type="AlphaFoldDB" id="A0A1Y3CLS5"/>
<comment type="caution">
    <text evidence="1">The sequence shown here is derived from an EMBL/GenBank/DDBJ whole genome shotgun (WGS) entry which is preliminary data.</text>
</comment>
<dbReference type="Proteomes" id="UP000242765">
    <property type="component" value="Unassembled WGS sequence"/>
</dbReference>
<name>A0A1Y3CLS5_9GAMM</name>
<dbReference type="RefSeq" id="WP_086203403.1">
    <property type="nucleotide sequence ID" value="NZ_NEGB01000003.1"/>
</dbReference>
<gene>
    <name evidence="1" type="ORF">B9T28_07695</name>
</gene>
<reference evidence="1 2" key="1">
    <citation type="submission" date="2017-04" db="EMBL/GenBank/DDBJ databases">
        <title>High diversity of culturable Acinetobacter species in natural soil and water ecosystems.</title>
        <authorList>
            <person name="Nemec A."/>
            <person name="Radolfova-Krizova L."/>
        </authorList>
    </citation>
    <scope>NUCLEOTIDE SEQUENCE [LARGE SCALE GENOMIC DNA]</scope>
    <source>
        <strain evidence="1 2">ANC 4999</strain>
    </source>
</reference>
<dbReference type="EMBL" id="NEGB01000003">
    <property type="protein sequence ID" value="OTG66065.1"/>
    <property type="molecule type" value="Genomic_DNA"/>
</dbReference>
<accession>A0A1Y3CLS5</accession>
<evidence type="ECO:0008006" key="3">
    <source>
        <dbReference type="Google" id="ProtNLM"/>
    </source>
</evidence>
<dbReference type="PROSITE" id="PS51257">
    <property type="entry name" value="PROKAR_LIPOPROTEIN"/>
    <property type="match status" value="1"/>
</dbReference>
<dbReference type="STRING" id="1977882.B9T28_07695"/>
<evidence type="ECO:0000313" key="2">
    <source>
        <dbReference type="Proteomes" id="UP000242765"/>
    </source>
</evidence>
<organism evidence="1 2">
    <name type="scientific">Acinetobacter silvestris</name>
    <dbReference type="NCBI Taxonomy" id="1977882"/>
    <lineage>
        <taxon>Bacteria</taxon>
        <taxon>Pseudomonadati</taxon>
        <taxon>Pseudomonadota</taxon>
        <taxon>Gammaproteobacteria</taxon>
        <taxon>Moraxellales</taxon>
        <taxon>Moraxellaceae</taxon>
        <taxon>Acinetobacter</taxon>
    </lineage>
</organism>
<dbReference type="OrthoDB" id="6444773at2"/>
<evidence type="ECO:0000313" key="1">
    <source>
        <dbReference type="EMBL" id="OTG66065.1"/>
    </source>
</evidence>